<dbReference type="InterPro" id="IPR052934">
    <property type="entry name" value="Methyl-DNA_Rec/Restrict_Enz"/>
</dbReference>
<organism evidence="2 3">
    <name type="scientific">Acinetobacter towneri</name>
    <dbReference type="NCBI Taxonomy" id="202956"/>
    <lineage>
        <taxon>Bacteria</taxon>
        <taxon>Pseudomonadati</taxon>
        <taxon>Pseudomonadota</taxon>
        <taxon>Gammaproteobacteria</taxon>
        <taxon>Moraxellales</taxon>
        <taxon>Moraxellaceae</taxon>
        <taxon>Acinetobacter</taxon>
    </lineage>
</organism>
<dbReference type="GO" id="GO:0005524">
    <property type="term" value="F:ATP binding"/>
    <property type="evidence" value="ECO:0007669"/>
    <property type="project" value="InterPro"/>
</dbReference>
<evidence type="ECO:0000313" key="3">
    <source>
        <dbReference type="Proteomes" id="UP001174419"/>
    </source>
</evidence>
<accession>A0AB35M148</accession>
<dbReference type="EMBL" id="JACANG010000015">
    <property type="protein sequence ID" value="MDM1719266.1"/>
    <property type="molecule type" value="Genomic_DNA"/>
</dbReference>
<comment type="caution">
    <text evidence="2">The sequence shown here is derived from an EMBL/GenBank/DDBJ whole genome shotgun (WGS) entry which is preliminary data.</text>
</comment>
<sequence>MSQQENYDWIKAFKELKELVKGYRNNQKGLIKLLETAGIDVPSDEYPEKNKVPLEHMDPFSFLSLINKHPNAYRRSEFVNKILGKEILNTEIEHFAGVPTSQGTAALFFPYRYHRKDGDIEKLWDLFECMDDPSKITAQMFQEVLSIHSVGFSKLTQGLFWYAPELYLPIDGQTTPYLIDINFPQAYKIKNANSYSVAWQEYQRCLSQIRQAYTQPFAKISFEAWLQNGKKYSAAQAIQYLEKRYGAPIGSTHIQVFKNRLNREIAVDPSLKSVKIFIELMPTVDFFPNIDRVYGISDKRNQHLDTYSEHLGTVNSAVLLKNLTEETLKLLCDWYERPESGGLKERVDQFLSQWAVSSISKLKFKNYYQLNQYDSFARWIDLFDISMGATYGNNFHVWQPQDEKKEHREHIVYQYENKYAWQKSFGQTFDEAFETVKQRVQAVVEFVRNGQFIEIEKIELNDALKWKIAFVYQDFAKPKVYPFFSKEDLKRLGYKSIVNSSSFSYMAAYEQLDVDRQGKDYFEYVKQLNQRILEARMHEMGKKIAKKNNIDEGQQDMNKISHALNRILFGAAGTGKTYNTVNHALAILQGTDIETIREKERTDGRQQLKKDFEKFRADGRIEFVTFHQSFSYEDFVEGIRAETDNGSISYSVQPGLFKIICDRARENKKVMKDLGVRSEANVWKLSIGDLSTRQYCFAHNEIRVGWGETGDLSLKETKYSQGYTQFSSTDHHTLEQFISGVEIGDVVVCLKSTSEICAVGVVTGDYFFDTQLPSEVREDYLHCRNVNWILKDLEFNIRALNGGVGLTLKTMYRLWRFTWNDLLQALNQEGYLLSQDNENPEPFVLIIDEINRGNISRIFGELITLIEDSKRAGNEESLSVKLPYSKKEFSVPKNLYIIGTMNSSDRSLTGLDIALRRRFTFIEMPPKPKLLKNVIIEGVNIGKLLEVINQRIEVLLDRDHCIGHANFMSLKENPTLEHLAGIFKQKIIPQLQEYFFDDWAKINLVFFNNGMIVEDKEINISGLFPANIEQDMHYSEQKKIWKIETEAFKTIDAFTKILGSKS</sequence>
<dbReference type="GO" id="GO:0016887">
    <property type="term" value="F:ATP hydrolysis activity"/>
    <property type="evidence" value="ECO:0007669"/>
    <property type="project" value="InterPro"/>
</dbReference>
<dbReference type="InterPro" id="IPR011704">
    <property type="entry name" value="ATPase_dyneun-rel_AAA"/>
</dbReference>
<dbReference type="Proteomes" id="UP001174419">
    <property type="component" value="Unassembled WGS sequence"/>
</dbReference>
<gene>
    <name evidence="2" type="ORF">HX110_08960</name>
</gene>
<dbReference type="AlphaFoldDB" id="A0AB35M148"/>
<dbReference type="SUPFAM" id="SSF52540">
    <property type="entry name" value="P-loop containing nucleoside triphosphate hydrolases"/>
    <property type="match status" value="1"/>
</dbReference>
<dbReference type="Gene3D" id="3.40.50.300">
    <property type="entry name" value="P-loop containing nucleotide triphosphate hydrolases"/>
    <property type="match status" value="1"/>
</dbReference>
<feature type="domain" description="ATPase dynein-related AAA" evidence="1">
    <location>
        <begin position="837"/>
        <end position="919"/>
    </location>
</feature>
<reference evidence="2" key="1">
    <citation type="submission" date="2020-06" db="EMBL/GenBank/DDBJ databases">
        <authorList>
            <person name="Dong N."/>
        </authorList>
    </citation>
    <scope>NUCLEOTIDE SEQUENCE</scope>
    <source>
        <strain evidence="2">DF49-4</strain>
    </source>
</reference>
<dbReference type="PANTHER" id="PTHR37291">
    <property type="entry name" value="5-METHYLCYTOSINE-SPECIFIC RESTRICTION ENZYME B"/>
    <property type="match status" value="1"/>
</dbReference>
<proteinExistence type="predicted"/>
<dbReference type="InterPro" id="IPR027417">
    <property type="entry name" value="P-loop_NTPase"/>
</dbReference>
<evidence type="ECO:0000259" key="1">
    <source>
        <dbReference type="Pfam" id="PF07728"/>
    </source>
</evidence>
<reference evidence="2" key="2">
    <citation type="journal article" date="2022" name="Sci. Total Environ.">
        <title>Prevalence, transmission, and molecular epidemiology of tet(X)-positive bacteria among humans, animals, and environmental niches in China: An epidemiological, and genomic-based study.</title>
        <authorList>
            <person name="Dong N."/>
            <person name="Zeng Y."/>
            <person name="Cai C."/>
            <person name="Sun C."/>
            <person name="Lu J."/>
            <person name="Liu C."/>
            <person name="Zhou H."/>
            <person name="Sun Q."/>
            <person name="Shu L."/>
            <person name="Wang H."/>
            <person name="Wang Y."/>
            <person name="Wang S."/>
            <person name="Wu C."/>
            <person name="Chan E.W."/>
            <person name="Chen G."/>
            <person name="Shen Z."/>
            <person name="Chen S."/>
            <person name="Zhang R."/>
        </authorList>
    </citation>
    <scope>NUCLEOTIDE SEQUENCE</scope>
    <source>
        <strain evidence="2">DF49-4</strain>
    </source>
</reference>
<protein>
    <submittedName>
        <fullName evidence="2">AAA family ATPase</fullName>
    </submittedName>
</protein>
<dbReference type="PANTHER" id="PTHR37291:SF1">
    <property type="entry name" value="TYPE IV METHYL-DIRECTED RESTRICTION ENZYME ECOKMCRB SUBUNIT"/>
    <property type="match status" value="1"/>
</dbReference>
<dbReference type="Pfam" id="PF07728">
    <property type="entry name" value="AAA_5"/>
    <property type="match status" value="1"/>
</dbReference>
<evidence type="ECO:0000313" key="2">
    <source>
        <dbReference type="EMBL" id="MDM1719266.1"/>
    </source>
</evidence>
<dbReference type="RefSeq" id="WP_242756738.1">
    <property type="nucleotide sequence ID" value="NZ_CP062185.1"/>
</dbReference>
<name>A0AB35M148_9GAMM</name>